<sequence length="463" mass="50325">MAVYKCSVCGNTYDEADGILFQDLEGNWTCDICQAAKSMFVCVGEERTGDVQQGRELDYPADLFKPFAETEPYMATIHEIAVSGKPVIEPMKTLLPIISWDDILFLGAQLSPFPLEEHAEVNTRTVIGKNAKKPLVLESPLYVTHMSFGALSRELKIALAKGAAGIRTAMCSGEGGILPEEIDVSYRYIFEYVPNFYSVTPENLKRVDAIEIKIGQGTKPGMGGHLPGEKVTEEIAMIRNKPVGKDIISPSRIPGINSKEDLKEVVEGLREASDGRPIGVKLAAGHIERDLEAAIFAQPDFVTMDGRGGGTGASPKFLKDSASVPTIFALYRARKYLDEHAPDIGLVITGGLRTPADFIKALAMGADAVALGSAVLMAAMCMQYRQCHNGNCPMGGLTQDKGLRSRLDIEKSAARVANFLRVSTEELKMFARVSGHSDVHRLTAEDLATVNSEISNYTNIRHV</sequence>
<keyword evidence="5" id="KW-1185">Reference proteome</keyword>
<feature type="domain" description="Rubredoxin-like" evidence="3">
    <location>
        <begin position="1"/>
        <end position="43"/>
    </location>
</feature>
<dbReference type="SUPFAM" id="SSF51395">
    <property type="entry name" value="FMN-linked oxidoreductases"/>
    <property type="match status" value="1"/>
</dbReference>
<dbReference type="PROSITE" id="PS50903">
    <property type="entry name" value="RUBREDOXIN_LIKE"/>
    <property type="match status" value="1"/>
</dbReference>
<dbReference type="Pfam" id="PF01645">
    <property type="entry name" value="Glu_synthase"/>
    <property type="match status" value="1"/>
</dbReference>
<dbReference type="Proteomes" id="UP000606889">
    <property type="component" value="Unassembled WGS sequence"/>
</dbReference>
<proteinExistence type="inferred from homology"/>
<dbReference type="InterPro" id="IPR024934">
    <property type="entry name" value="Rubredoxin-like_dom"/>
</dbReference>
<dbReference type="SUPFAM" id="SSF57802">
    <property type="entry name" value="Rubredoxin-like"/>
    <property type="match status" value="1"/>
</dbReference>
<organism evidence="4 5">
    <name type="scientific">Christensenella tenuis</name>
    <dbReference type="NCBI Taxonomy" id="2763033"/>
    <lineage>
        <taxon>Bacteria</taxon>
        <taxon>Bacillati</taxon>
        <taxon>Bacillota</taxon>
        <taxon>Clostridia</taxon>
        <taxon>Christensenellales</taxon>
        <taxon>Christensenellaceae</taxon>
        <taxon>Christensenella</taxon>
    </lineage>
</organism>
<protein>
    <submittedName>
        <fullName evidence="4">Alpha-hydroxy-acid oxidizing protein</fullName>
    </submittedName>
</protein>
<dbReference type="InterPro" id="IPR002932">
    <property type="entry name" value="Glu_synthdom"/>
</dbReference>
<comment type="caution">
    <text evidence="4">The sequence shown here is derived from an EMBL/GenBank/DDBJ whole genome shotgun (WGS) entry which is preliminary data.</text>
</comment>
<dbReference type="InterPro" id="IPR013785">
    <property type="entry name" value="Aldolase_TIM"/>
</dbReference>
<evidence type="ECO:0000313" key="5">
    <source>
        <dbReference type="Proteomes" id="UP000606889"/>
    </source>
</evidence>
<accession>A0ABR7EFS0</accession>
<comment type="similarity">
    <text evidence="1 2">Belongs to the glutamate synthase family.</text>
</comment>
<dbReference type="Gene3D" id="3.20.20.70">
    <property type="entry name" value="Aldolase class I"/>
    <property type="match status" value="1"/>
</dbReference>
<dbReference type="InterPro" id="IPR024188">
    <property type="entry name" value="GltB"/>
</dbReference>
<evidence type="ECO:0000256" key="1">
    <source>
        <dbReference type="ARBA" id="ARBA00009716"/>
    </source>
</evidence>
<evidence type="ECO:0000256" key="2">
    <source>
        <dbReference type="PIRNR" id="PIRNR006429"/>
    </source>
</evidence>
<name>A0ABR7EFS0_9FIRM</name>
<dbReference type="PIRSF" id="PIRSF006429">
    <property type="entry name" value="GOGAT_lg_2"/>
    <property type="match status" value="1"/>
</dbReference>
<dbReference type="PANTHER" id="PTHR43819:SF1">
    <property type="entry name" value="ARCHAEAL-TYPE GLUTAMATE SYNTHASE [NADPH]"/>
    <property type="match status" value="1"/>
</dbReference>
<evidence type="ECO:0000313" key="4">
    <source>
        <dbReference type="EMBL" id="MBC5647889.1"/>
    </source>
</evidence>
<dbReference type="CDD" id="cd02808">
    <property type="entry name" value="GltS_FMN"/>
    <property type="match status" value="1"/>
</dbReference>
<evidence type="ECO:0000259" key="3">
    <source>
        <dbReference type="PROSITE" id="PS50903"/>
    </source>
</evidence>
<dbReference type="RefSeq" id="WP_186857420.1">
    <property type="nucleotide sequence ID" value="NZ_JACOON010000003.1"/>
</dbReference>
<dbReference type="Gene3D" id="2.20.28.10">
    <property type="match status" value="1"/>
</dbReference>
<dbReference type="EMBL" id="JACOON010000003">
    <property type="protein sequence ID" value="MBC5647889.1"/>
    <property type="molecule type" value="Genomic_DNA"/>
</dbReference>
<reference evidence="4 5" key="1">
    <citation type="submission" date="2020-08" db="EMBL/GenBank/DDBJ databases">
        <title>Genome public.</title>
        <authorList>
            <person name="Liu C."/>
            <person name="Sun Q."/>
        </authorList>
    </citation>
    <scope>NUCLEOTIDE SEQUENCE [LARGE SCALE GENOMIC DNA]</scope>
    <source>
        <strain evidence="4 5">NSJ-35</strain>
    </source>
</reference>
<gene>
    <name evidence="4" type="ORF">H8S18_06035</name>
</gene>
<dbReference type="PANTHER" id="PTHR43819">
    <property type="entry name" value="ARCHAEAL-TYPE GLUTAMATE SYNTHASE [NADPH]"/>
    <property type="match status" value="1"/>
</dbReference>